<evidence type="ECO:0000313" key="2">
    <source>
        <dbReference type="EMBL" id="OHA43493.1"/>
    </source>
</evidence>
<dbReference type="EMBL" id="MHSL01000023">
    <property type="protein sequence ID" value="OHA43493.1"/>
    <property type="molecule type" value="Genomic_DNA"/>
</dbReference>
<dbReference type="Pfam" id="PF02592">
    <property type="entry name" value="Vut_1"/>
    <property type="match status" value="1"/>
</dbReference>
<dbReference type="GO" id="GO:0005886">
    <property type="term" value="C:plasma membrane"/>
    <property type="evidence" value="ECO:0007669"/>
    <property type="project" value="UniProtKB-SubCell"/>
</dbReference>
<feature type="transmembrane region" description="Helical" evidence="1">
    <location>
        <begin position="17"/>
        <end position="36"/>
    </location>
</feature>
<name>A0A1G2P5F6_9BACT</name>
<comment type="similarity">
    <text evidence="1">Belongs to the vitamin uptake transporter (VUT/ECF) (TC 2.A.88) family. Q precursor transporter subfamily.</text>
</comment>
<organism evidence="2 3">
    <name type="scientific">Candidatus Taylorbacteria bacterium RIFCSPLOWO2_12_FULL_44_15c</name>
    <dbReference type="NCBI Taxonomy" id="1802333"/>
    <lineage>
        <taxon>Bacteria</taxon>
        <taxon>Candidatus Tayloriibacteriota</taxon>
    </lineage>
</organism>
<feature type="transmembrane region" description="Helical" evidence="1">
    <location>
        <begin position="159"/>
        <end position="178"/>
    </location>
</feature>
<keyword evidence="1" id="KW-0812">Transmembrane</keyword>
<keyword evidence="1" id="KW-1133">Transmembrane helix</keyword>
<feature type="transmembrane region" description="Helical" evidence="1">
    <location>
        <begin position="76"/>
        <end position="94"/>
    </location>
</feature>
<dbReference type="STRING" id="1802333.A3G03_01330"/>
<dbReference type="PANTHER" id="PTHR34300:SF2">
    <property type="entry name" value="QUEUOSINE PRECURSOR TRANSPORTER-RELATED"/>
    <property type="match status" value="1"/>
</dbReference>
<gene>
    <name evidence="2" type="ORF">A3G03_01330</name>
</gene>
<feature type="transmembrane region" description="Helical" evidence="1">
    <location>
        <begin position="119"/>
        <end position="138"/>
    </location>
</feature>
<evidence type="ECO:0000256" key="1">
    <source>
        <dbReference type="HAMAP-Rule" id="MF_02088"/>
    </source>
</evidence>
<dbReference type="Proteomes" id="UP000176355">
    <property type="component" value="Unassembled WGS sequence"/>
</dbReference>
<proteinExistence type="inferred from homology"/>
<dbReference type="InterPro" id="IPR003744">
    <property type="entry name" value="YhhQ"/>
</dbReference>
<feature type="transmembrane region" description="Helical" evidence="1">
    <location>
        <begin position="42"/>
        <end position="64"/>
    </location>
</feature>
<sequence length="233" mass="26319">MENNTNQIDPTKGHSKYFLYITILFVAVLMISNTVATKLFQFGPFFFTGAIMIFPISYIFGDILTEVYGYRASRRIIWTGFALIIIMSVVYYLVQLLPPAPFWPNQQAYEAILGLVPRIVFGSIIGYFAGEFTNSYVLSKMKIWTKGKHLWTRTISSTIAGEGVDTILFATVAFAGVIPWNNLIAVIISGYIAKVLIEVLFTPITYVVVKKLKKLEGVDVYDYGVNYNPFQLK</sequence>
<feature type="transmembrane region" description="Helical" evidence="1">
    <location>
        <begin position="184"/>
        <end position="209"/>
    </location>
</feature>
<evidence type="ECO:0000313" key="3">
    <source>
        <dbReference type="Proteomes" id="UP000176355"/>
    </source>
</evidence>
<protein>
    <recommendedName>
        <fullName evidence="1">Probable queuosine precursor transporter</fullName>
        <shortName evidence="1">Q precursor transporter</shortName>
    </recommendedName>
</protein>
<dbReference type="GO" id="GO:0022857">
    <property type="term" value="F:transmembrane transporter activity"/>
    <property type="evidence" value="ECO:0007669"/>
    <property type="project" value="UniProtKB-UniRule"/>
</dbReference>
<dbReference type="NCBIfam" id="TIGR00697">
    <property type="entry name" value="queuosine precursor transporter"/>
    <property type="match status" value="1"/>
</dbReference>
<reference evidence="2 3" key="1">
    <citation type="journal article" date="2016" name="Nat. Commun.">
        <title>Thousands of microbial genomes shed light on interconnected biogeochemical processes in an aquifer system.</title>
        <authorList>
            <person name="Anantharaman K."/>
            <person name="Brown C.T."/>
            <person name="Hug L.A."/>
            <person name="Sharon I."/>
            <person name="Castelle C.J."/>
            <person name="Probst A.J."/>
            <person name="Thomas B.C."/>
            <person name="Singh A."/>
            <person name="Wilkins M.J."/>
            <person name="Karaoz U."/>
            <person name="Brodie E.L."/>
            <person name="Williams K.H."/>
            <person name="Hubbard S.S."/>
            <person name="Banfield J.F."/>
        </authorList>
    </citation>
    <scope>NUCLEOTIDE SEQUENCE [LARGE SCALE GENOMIC DNA]</scope>
</reference>
<comment type="subcellular location">
    <subcellularLocation>
        <location evidence="1">Cell membrane</location>
        <topology evidence="1">Multi-pass membrane protein</topology>
    </subcellularLocation>
</comment>
<keyword evidence="1" id="KW-0472">Membrane</keyword>
<accession>A0A1G2P5F6</accession>
<dbReference type="AlphaFoldDB" id="A0A1G2P5F6"/>
<dbReference type="PANTHER" id="PTHR34300">
    <property type="entry name" value="QUEUOSINE PRECURSOR TRANSPORTER-RELATED"/>
    <property type="match status" value="1"/>
</dbReference>
<keyword evidence="1" id="KW-0813">Transport</keyword>
<comment type="caution">
    <text evidence="2">The sequence shown here is derived from an EMBL/GenBank/DDBJ whole genome shotgun (WGS) entry which is preliminary data.</text>
</comment>
<keyword evidence="1" id="KW-1003">Cell membrane</keyword>
<comment type="function">
    <text evidence="1">Involved in the import of queuosine (Q) precursors, required for Q precursor salvage.</text>
</comment>
<dbReference type="HAMAP" id="MF_02088">
    <property type="entry name" value="Q_prec_transport"/>
    <property type="match status" value="1"/>
</dbReference>